<gene>
    <name evidence="1" type="ORF">PITC_012370</name>
</gene>
<proteinExistence type="predicted"/>
<evidence type="ECO:0000313" key="1">
    <source>
        <dbReference type="EMBL" id="KGO66542.1"/>
    </source>
</evidence>
<name>A0A0A2KFD5_PENIT</name>
<dbReference type="HOGENOM" id="CLU_2850410_0_0_1"/>
<accession>A0A0A2KFD5</accession>
<dbReference type="OrthoDB" id="2588159at2759"/>
<reference evidence="1 2" key="1">
    <citation type="journal article" date="2015" name="Mol. Plant Microbe Interact.">
        <title>Genome, transcriptome, and functional analyses of Penicillium expansum provide new insights into secondary metabolism and pathogenicity.</title>
        <authorList>
            <person name="Ballester A.R."/>
            <person name="Marcet-Houben M."/>
            <person name="Levin E."/>
            <person name="Sela N."/>
            <person name="Selma-Lazaro C."/>
            <person name="Carmona L."/>
            <person name="Wisniewski M."/>
            <person name="Droby S."/>
            <person name="Gonzalez-Candelas L."/>
            <person name="Gabaldon T."/>
        </authorList>
    </citation>
    <scope>NUCLEOTIDE SEQUENCE [LARGE SCALE GENOMIC DNA]</scope>
    <source>
        <strain evidence="1 2">PHI-1</strain>
    </source>
</reference>
<dbReference type="Proteomes" id="UP000030104">
    <property type="component" value="Unassembled WGS sequence"/>
</dbReference>
<dbReference type="AlphaFoldDB" id="A0A0A2KFD5"/>
<evidence type="ECO:0000313" key="2">
    <source>
        <dbReference type="Proteomes" id="UP000030104"/>
    </source>
</evidence>
<comment type="caution">
    <text evidence="1">The sequence shown here is derived from an EMBL/GenBank/DDBJ whole genome shotgun (WGS) entry which is preliminary data.</text>
</comment>
<organism evidence="1 2">
    <name type="scientific">Penicillium italicum</name>
    <name type="common">Blue mold</name>
    <dbReference type="NCBI Taxonomy" id="40296"/>
    <lineage>
        <taxon>Eukaryota</taxon>
        <taxon>Fungi</taxon>
        <taxon>Dikarya</taxon>
        <taxon>Ascomycota</taxon>
        <taxon>Pezizomycotina</taxon>
        <taxon>Eurotiomycetes</taxon>
        <taxon>Eurotiomycetidae</taxon>
        <taxon>Eurotiales</taxon>
        <taxon>Aspergillaceae</taxon>
        <taxon>Penicillium</taxon>
    </lineage>
</organism>
<keyword evidence="2" id="KW-1185">Reference proteome</keyword>
<dbReference type="EMBL" id="JQGA01001404">
    <property type="protein sequence ID" value="KGO66542.1"/>
    <property type="molecule type" value="Genomic_DNA"/>
</dbReference>
<sequence>MRGLGSCSLHTTDTSRKSGCYCLPTRSAVQNISWTPKLPAAFYDRFGYFLREVSLAPLGSVKIVQ</sequence>
<protein>
    <submittedName>
        <fullName evidence="1">Uncharacterized protein</fullName>
    </submittedName>
</protein>